<dbReference type="PANTHER" id="PTHR36933:SF1">
    <property type="entry name" value="SLL0788 PROTEIN"/>
    <property type="match status" value="1"/>
</dbReference>
<keyword evidence="4" id="KW-1185">Reference proteome</keyword>
<evidence type="ECO:0000256" key="1">
    <source>
        <dbReference type="SAM" id="Phobius"/>
    </source>
</evidence>
<dbReference type="InterPro" id="IPR012347">
    <property type="entry name" value="Ferritin-like"/>
</dbReference>
<dbReference type="PANTHER" id="PTHR36933">
    <property type="entry name" value="SLL0788 PROTEIN"/>
    <property type="match status" value="1"/>
</dbReference>
<evidence type="ECO:0000313" key="3">
    <source>
        <dbReference type="EMBL" id="GMA29272.1"/>
    </source>
</evidence>
<feature type="transmembrane region" description="Helical" evidence="1">
    <location>
        <begin position="47"/>
        <end position="65"/>
    </location>
</feature>
<sequence>MLRRARGPGTRRLMTPRVDPESLSDAELDAAIDEGAAGRSDRRLRRVIAVAVVGVLLFAGGLLLGRVSLPQQISVPGDTSAEAGFARDMQEHHAQAVEMAQLVYDRSDDEGIRLLAYDILTGQTQQMGQMYAWLDTWGLQQAPSEPSMTWMSRPTRDGSMGDHGHSTAADEPMPGLATFTQMQALRDATGVDAEVLFLQLMTAHHVGGIEMAQAILERSDQREVVTLASQMIRTQEGDLAAMRDLLDQRGVRVEPSVS</sequence>
<feature type="domain" description="DUF305" evidence="2">
    <location>
        <begin position="82"/>
        <end position="246"/>
    </location>
</feature>
<dbReference type="Proteomes" id="UP001157160">
    <property type="component" value="Unassembled WGS sequence"/>
</dbReference>
<gene>
    <name evidence="3" type="ORF">GCM10025874_25250</name>
</gene>
<name>A0AA37UVA4_9MICO</name>
<comment type="caution">
    <text evidence="3">The sequence shown here is derived from an EMBL/GenBank/DDBJ whole genome shotgun (WGS) entry which is preliminary data.</text>
</comment>
<protein>
    <recommendedName>
        <fullName evidence="2">DUF305 domain-containing protein</fullName>
    </recommendedName>
</protein>
<dbReference type="EMBL" id="BSUL01000001">
    <property type="protein sequence ID" value="GMA29272.1"/>
    <property type="molecule type" value="Genomic_DNA"/>
</dbReference>
<dbReference type="Pfam" id="PF03713">
    <property type="entry name" value="DUF305"/>
    <property type="match status" value="1"/>
</dbReference>
<keyword evidence="1" id="KW-1133">Transmembrane helix</keyword>
<keyword evidence="1" id="KW-0472">Membrane</keyword>
<accession>A0AA37UVA4</accession>
<dbReference type="InterPro" id="IPR005183">
    <property type="entry name" value="DUF305_CopM-like"/>
</dbReference>
<reference evidence="3 4" key="1">
    <citation type="journal article" date="2014" name="Int. J. Syst. Evol. Microbiol.">
        <title>Complete genome sequence of Corynebacterium casei LMG S-19264T (=DSM 44701T), isolated from a smear-ripened cheese.</title>
        <authorList>
            <consortium name="US DOE Joint Genome Institute (JGI-PGF)"/>
            <person name="Walter F."/>
            <person name="Albersmeier A."/>
            <person name="Kalinowski J."/>
            <person name="Ruckert C."/>
        </authorList>
    </citation>
    <scope>NUCLEOTIDE SEQUENCE [LARGE SCALE GENOMIC DNA]</scope>
    <source>
        <strain evidence="3 4">NBRC 112289</strain>
    </source>
</reference>
<dbReference type="Gene3D" id="1.20.1260.10">
    <property type="match status" value="1"/>
</dbReference>
<proteinExistence type="predicted"/>
<keyword evidence="1" id="KW-0812">Transmembrane</keyword>
<evidence type="ECO:0000313" key="4">
    <source>
        <dbReference type="Proteomes" id="UP001157160"/>
    </source>
</evidence>
<organism evidence="3 4">
    <name type="scientific">Arenivirga flava</name>
    <dbReference type="NCBI Taxonomy" id="1930060"/>
    <lineage>
        <taxon>Bacteria</taxon>
        <taxon>Bacillati</taxon>
        <taxon>Actinomycetota</taxon>
        <taxon>Actinomycetes</taxon>
        <taxon>Micrococcales</taxon>
        <taxon>Microbacteriaceae</taxon>
        <taxon>Arenivirga</taxon>
    </lineage>
</organism>
<dbReference type="AlphaFoldDB" id="A0AA37UVA4"/>
<evidence type="ECO:0000259" key="2">
    <source>
        <dbReference type="Pfam" id="PF03713"/>
    </source>
</evidence>